<protein>
    <submittedName>
        <fullName evidence="1">Flagellar FlbD family protein</fullName>
    </submittedName>
</protein>
<keyword evidence="2" id="KW-1185">Reference proteome</keyword>
<sequence>MIVLTRLNRTRFAVNPDLIERVQATPDTTLIMVDGATFVVTETMDDVIARITRFRAGVLATAAALVATDTVDTDTVDTATAGTEA</sequence>
<dbReference type="Proteomes" id="UP000831467">
    <property type="component" value="Chromosome"/>
</dbReference>
<proteinExistence type="predicted"/>
<keyword evidence="1" id="KW-0282">Flagellum</keyword>
<evidence type="ECO:0000313" key="1">
    <source>
        <dbReference type="EMBL" id="UPL11327.1"/>
    </source>
</evidence>
<accession>A0ABY4IEX8</accession>
<dbReference type="PANTHER" id="PTHR39185:SF1">
    <property type="entry name" value="SWARMING MOTILITY PROTEIN SWRD"/>
    <property type="match status" value="1"/>
</dbReference>
<reference evidence="1 2" key="1">
    <citation type="submission" date="2021-06" db="EMBL/GenBank/DDBJ databases">
        <title>Genome-based taxonomic framework of Microbacterium strains isolated from marine environment, the description of four new species and reclassification of four preexisting species.</title>
        <authorList>
            <person name="Lee S.D."/>
            <person name="Kim S.-M."/>
            <person name="Byeon Y.-S."/>
            <person name="Yang H.L."/>
            <person name="Kim I.S."/>
        </authorList>
    </citation>
    <scope>NUCLEOTIDE SEQUENCE [LARGE SCALE GENOMIC DNA]</scope>
    <source>
        <strain evidence="1 2">SSW1-51</strain>
    </source>
</reference>
<dbReference type="InterPro" id="IPR009384">
    <property type="entry name" value="SwrD-like"/>
</dbReference>
<keyword evidence="1" id="KW-0966">Cell projection</keyword>
<gene>
    <name evidence="1" type="ORF">KV394_09460</name>
</gene>
<keyword evidence="1" id="KW-0969">Cilium</keyword>
<name>A0ABY4IEX8_9MICO</name>
<dbReference type="RefSeq" id="WP_247981317.1">
    <property type="nucleotide sequence ID" value="NZ_CP078076.1"/>
</dbReference>
<dbReference type="Pfam" id="PF06289">
    <property type="entry name" value="FlbD"/>
    <property type="match status" value="1"/>
</dbReference>
<organism evidence="1 2">
    <name type="scientific">Microbacterium sufflavum</name>
    <dbReference type="NCBI Taxonomy" id="2851649"/>
    <lineage>
        <taxon>Bacteria</taxon>
        <taxon>Bacillati</taxon>
        <taxon>Actinomycetota</taxon>
        <taxon>Actinomycetes</taxon>
        <taxon>Micrococcales</taxon>
        <taxon>Microbacteriaceae</taxon>
        <taxon>Microbacterium</taxon>
    </lineage>
</organism>
<dbReference type="EMBL" id="CP078076">
    <property type="protein sequence ID" value="UPL11327.1"/>
    <property type="molecule type" value="Genomic_DNA"/>
</dbReference>
<evidence type="ECO:0000313" key="2">
    <source>
        <dbReference type="Proteomes" id="UP000831467"/>
    </source>
</evidence>
<dbReference type="PANTHER" id="PTHR39185">
    <property type="entry name" value="SWARMING MOTILITY PROTEIN SWRD"/>
    <property type="match status" value="1"/>
</dbReference>